<comment type="caution">
    <text evidence="1">The sequence shown here is derived from an EMBL/GenBank/DDBJ whole genome shotgun (WGS) entry which is preliminary data.</text>
</comment>
<proteinExistence type="predicted"/>
<sequence>MMTAKEMFEELGWKKVYGSQCSIIYERGFRTCSFIKKNEKEVAVDSSGHISMNMLKAINQQCKELGWI</sequence>
<accession>A0AB35IH66</accession>
<dbReference type="Proteomes" id="UP001211987">
    <property type="component" value="Unassembled WGS sequence"/>
</dbReference>
<name>A0AB35IH66_9FIRM</name>
<dbReference type="EMBL" id="JAQLKE010000005">
    <property type="protein sequence ID" value="MDB7083028.1"/>
    <property type="molecule type" value="Genomic_DNA"/>
</dbReference>
<protein>
    <recommendedName>
        <fullName evidence="3">HicA-like toxin of HicAB toxin-antitoxin system</fullName>
    </recommendedName>
</protein>
<evidence type="ECO:0000313" key="2">
    <source>
        <dbReference type="Proteomes" id="UP001211987"/>
    </source>
</evidence>
<dbReference type="RefSeq" id="WP_272018736.1">
    <property type="nucleotide sequence ID" value="NZ_JAQLKE010000005.1"/>
</dbReference>
<gene>
    <name evidence="1" type="ORF">PM738_04370</name>
</gene>
<dbReference type="AlphaFoldDB" id="A0AB35IH66"/>
<organism evidence="1 2">
    <name type="scientific">Thomasclavelia ramosa</name>
    <dbReference type="NCBI Taxonomy" id="1547"/>
    <lineage>
        <taxon>Bacteria</taxon>
        <taxon>Bacillati</taxon>
        <taxon>Bacillota</taxon>
        <taxon>Erysipelotrichia</taxon>
        <taxon>Erysipelotrichales</taxon>
        <taxon>Coprobacillaceae</taxon>
        <taxon>Thomasclavelia</taxon>
    </lineage>
</organism>
<evidence type="ECO:0000313" key="1">
    <source>
        <dbReference type="EMBL" id="MDB7083028.1"/>
    </source>
</evidence>
<reference evidence="1" key="1">
    <citation type="submission" date="2023-01" db="EMBL/GenBank/DDBJ databases">
        <title>Human gut microbiome strain richness.</title>
        <authorList>
            <person name="Chen-Liaw A."/>
        </authorList>
    </citation>
    <scope>NUCLEOTIDE SEQUENCE</scope>
    <source>
        <strain evidence="1">1001217st2_G6_1001217B_191108</strain>
    </source>
</reference>
<evidence type="ECO:0008006" key="3">
    <source>
        <dbReference type="Google" id="ProtNLM"/>
    </source>
</evidence>